<sequence length="344" mass="38449">MNQPITSPDTVNQPRINTLPLNHELINRAGGDYKISTDILSELRVATLAYLSIQQEFNRIGKTVKNYQRPDLKRLEPFVEAMLESIIRNPAAAVWLARLKSKSSYAYRHSISCAILCCVMGRQLNLDKKELFQLALSGLLMDIGKLHLPDSLLRKSTELNSQERAETRSHIEHGLAILADSNLSSEVIDAVQYHHERFNGCGYPKQLSGTDIPFYARIAGIVDCYDAMTSPRYYATPIPHSEATLKLAGWRGRLFQKELVDTFIQAIGLYPPGSLVELTNGEVAVVSDYKTGMGRKPKLTVILDVNKRRLAKKKVISITGKEGSIDIARNLPPDAYNLDPEALF</sequence>
<proteinExistence type="predicted"/>
<organism evidence="2 3">
    <name type="scientific">SAR92 clade bacterium H455</name>
    <dbReference type="NCBI Taxonomy" id="2974818"/>
    <lineage>
        <taxon>Bacteria</taxon>
        <taxon>Pseudomonadati</taxon>
        <taxon>Pseudomonadota</taxon>
        <taxon>Gammaproteobacteria</taxon>
        <taxon>Cellvibrionales</taxon>
        <taxon>Porticoccaceae</taxon>
        <taxon>SAR92 clade</taxon>
    </lineage>
</organism>
<evidence type="ECO:0000313" key="3">
    <source>
        <dbReference type="Proteomes" id="UP001059934"/>
    </source>
</evidence>
<dbReference type="Pfam" id="PF13487">
    <property type="entry name" value="HD_5"/>
    <property type="match status" value="1"/>
</dbReference>
<accession>A0ABY5TMT6</accession>
<dbReference type="SUPFAM" id="SSF109604">
    <property type="entry name" value="HD-domain/PDEase-like"/>
    <property type="match status" value="1"/>
</dbReference>
<name>A0ABY5TMT6_9GAMM</name>
<feature type="domain" description="HD-GYP" evidence="1">
    <location>
        <begin position="84"/>
        <end position="279"/>
    </location>
</feature>
<protein>
    <submittedName>
        <fullName evidence="2">HD-GYP domain-containing protein</fullName>
    </submittedName>
</protein>
<gene>
    <name evidence="2" type="ORF">NYF23_07580</name>
</gene>
<dbReference type="InterPro" id="IPR003607">
    <property type="entry name" value="HD/PDEase_dom"/>
</dbReference>
<evidence type="ECO:0000313" key="2">
    <source>
        <dbReference type="EMBL" id="UVW33901.1"/>
    </source>
</evidence>
<evidence type="ECO:0000259" key="1">
    <source>
        <dbReference type="PROSITE" id="PS51832"/>
    </source>
</evidence>
<dbReference type="PANTHER" id="PTHR43155:SF2">
    <property type="entry name" value="CYCLIC DI-GMP PHOSPHODIESTERASE PA4108"/>
    <property type="match status" value="1"/>
</dbReference>
<dbReference type="PANTHER" id="PTHR43155">
    <property type="entry name" value="CYCLIC DI-GMP PHOSPHODIESTERASE PA4108-RELATED"/>
    <property type="match status" value="1"/>
</dbReference>
<dbReference type="Gene3D" id="1.10.3210.10">
    <property type="entry name" value="Hypothetical protein af1432"/>
    <property type="match status" value="1"/>
</dbReference>
<reference evidence="2" key="1">
    <citation type="submission" date="2022-08" db="EMBL/GenBank/DDBJ databases">
        <title>Catabolic pathway analysis in culturable SAR92 clade bacteria reveals their overlooked roles in DMSP degradation in coastal seas.</title>
        <authorList>
            <person name="He X."/>
            <person name="Zhang X."/>
            <person name="Zhang Y."/>
        </authorList>
    </citation>
    <scope>NUCLEOTIDE SEQUENCE</scope>
    <source>
        <strain evidence="2">H455</strain>
    </source>
</reference>
<dbReference type="Proteomes" id="UP001059934">
    <property type="component" value="Chromosome"/>
</dbReference>
<keyword evidence="3" id="KW-1185">Reference proteome</keyword>
<dbReference type="CDD" id="cd00077">
    <property type="entry name" value="HDc"/>
    <property type="match status" value="1"/>
</dbReference>
<dbReference type="EMBL" id="CP103416">
    <property type="protein sequence ID" value="UVW33901.1"/>
    <property type="molecule type" value="Genomic_DNA"/>
</dbReference>
<dbReference type="PROSITE" id="PS51832">
    <property type="entry name" value="HD_GYP"/>
    <property type="match status" value="1"/>
</dbReference>
<dbReference type="InterPro" id="IPR037522">
    <property type="entry name" value="HD_GYP_dom"/>
</dbReference>